<dbReference type="EC" id="3.2.1.17" evidence="6"/>
<dbReference type="Pfam" id="PF00959">
    <property type="entry name" value="Phage_lysozyme"/>
    <property type="match status" value="1"/>
</dbReference>
<dbReference type="PANTHER" id="PTHR38107">
    <property type="match status" value="1"/>
</dbReference>
<dbReference type="CDD" id="cd16900">
    <property type="entry name" value="endolysin_R21-like"/>
    <property type="match status" value="1"/>
</dbReference>
<organism evidence="8 9">
    <name type="scientific">Thioclava litoralis</name>
    <dbReference type="NCBI Taxonomy" id="3076557"/>
    <lineage>
        <taxon>Bacteria</taxon>
        <taxon>Pseudomonadati</taxon>
        <taxon>Pseudomonadota</taxon>
        <taxon>Alphaproteobacteria</taxon>
        <taxon>Rhodobacterales</taxon>
        <taxon>Paracoccaceae</taxon>
        <taxon>Thioclava</taxon>
    </lineage>
</organism>
<dbReference type="InterPro" id="IPR023347">
    <property type="entry name" value="Lysozyme_dom_sf"/>
</dbReference>
<comment type="similarity">
    <text evidence="6">Belongs to the glycosyl hydrolase 24 family.</text>
</comment>
<keyword evidence="3 6" id="KW-0081">Bacteriolytic enzyme</keyword>
<dbReference type="InterPro" id="IPR051018">
    <property type="entry name" value="Bacteriophage_GH24"/>
</dbReference>
<evidence type="ECO:0000256" key="3">
    <source>
        <dbReference type="ARBA" id="ARBA00022638"/>
    </source>
</evidence>
<reference evidence="8 9" key="1">
    <citation type="submission" date="2023-09" db="EMBL/GenBank/DDBJ databases">
        <title>Thioclava shenzhenensis sp. nov., a multidrug resistant bacteria-antagonizing species isolated from coastal seawater.</title>
        <authorList>
            <person name="Long M."/>
        </authorList>
    </citation>
    <scope>NUCLEOTIDE SEQUENCE [LARGE SCALE GENOMIC DNA]</scope>
    <source>
        <strain evidence="8 9">FTW29</strain>
    </source>
</reference>
<keyword evidence="7" id="KW-0472">Membrane</keyword>
<gene>
    <name evidence="8" type="ORF">RPE78_09180</name>
</gene>
<dbReference type="EMBL" id="CP135443">
    <property type="protein sequence ID" value="WRY32879.1"/>
    <property type="molecule type" value="Genomic_DNA"/>
</dbReference>
<feature type="transmembrane region" description="Helical" evidence="7">
    <location>
        <begin position="76"/>
        <end position="95"/>
    </location>
</feature>
<dbReference type="Gene3D" id="1.10.530.40">
    <property type="match status" value="1"/>
</dbReference>
<keyword evidence="9" id="KW-1185">Reference proteome</keyword>
<dbReference type="InterPro" id="IPR002196">
    <property type="entry name" value="Glyco_hydro_24"/>
</dbReference>
<keyword evidence="7" id="KW-0812">Transmembrane</keyword>
<dbReference type="SUPFAM" id="SSF53955">
    <property type="entry name" value="Lysozyme-like"/>
    <property type="match status" value="1"/>
</dbReference>
<evidence type="ECO:0000256" key="5">
    <source>
        <dbReference type="ARBA" id="ARBA00023295"/>
    </source>
</evidence>
<evidence type="ECO:0000256" key="7">
    <source>
        <dbReference type="SAM" id="Phobius"/>
    </source>
</evidence>
<keyword evidence="7" id="KW-1133">Transmembrane helix</keyword>
<dbReference type="InterPro" id="IPR023346">
    <property type="entry name" value="Lysozyme-like_dom_sf"/>
</dbReference>
<dbReference type="HAMAP" id="MF_04110">
    <property type="entry name" value="ENDOLYSIN_T4"/>
    <property type="match status" value="1"/>
</dbReference>
<name>A0ABZ1DYS1_9RHOB</name>
<evidence type="ECO:0000256" key="1">
    <source>
        <dbReference type="ARBA" id="ARBA00000632"/>
    </source>
</evidence>
<accession>A0ABZ1DYS1</accession>
<proteinExistence type="inferred from homology"/>
<keyword evidence="2 6" id="KW-0929">Antimicrobial</keyword>
<dbReference type="Proteomes" id="UP001623290">
    <property type="component" value="Chromosome"/>
</dbReference>
<sequence>MKLIPDARRVLVQSFAFWFTVMGLLVLLVPEVVYALTGLDMDPYVKWKIAVGLLIAGTAGRLVRQTSRAWVQWLRMLAVAALIIIFAVQTTWAAASSRPLVAGAQTSEVQILDQAVPFLEVWEGVELVAYRDIVGVWTICSGTTRGVVAGMRKTRAECAQILRAEALEYWRGTARFMTRDTLATRITTSRGVAWTSFAINVGIASAGGSTAMRRLNAGDILGSCKAMTWWNRAGQRVVAGLVNRREKGEYPLCIA</sequence>
<evidence type="ECO:0000256" key="4">
    <source>
        <dbReference type="ARBA" id="ARBA00022801"/>
    </source>
</evidence>
<evidence type="ECO:0000313" key="8">
    <source>
        <dbReference type="EMBL" id="WRY32879.1"/>
    </source>
</evidence>
<keyword evidence="4 6" id="KW-0378">Hydrolase</keyword>
<evidence type="ECO:0000256" key="6">
    <source>
        <dbReference type="RuleBase" id="RU003788"/>
    </source>
</evidence>
<keyword evidence="5 6" id="KW-0326">Glycosidase</keyword>
<evidence type="ECO:0000256" key="2">
    <source>
        <dbReference type="ARBA" id="ARBA00022529"/>
    </source>
</evidence>
<dbReference type="InterPro" id="IPR034690">
    <property type="entry name" value="Endolysin_T4_type"/>
</dbReference>
<comment type="catalytic activity">
    <reaction evidence="1 6">
        <text>Hydrolysis of (1-&gt;4)-beta-linkages between N-acetylmuramic acid and N-acetyl-D-glucosamine residues in a peptidoglycan and between N-acetyl-D-glucosamine residues in chitodextrins.</text>
        <dbReference type="EC" id="3.2.1.17"/>
    </reaction>
</comment>
<protein>
    <recommendedName>
        <fullName evidence="6">Lysozyme</fullName>
        <ecNumber evidence="6">3.2.1.17</ecNumber>
    </recommendedName>
</protein>
<dbReference type="PANTHER" id="PTHR38107:SF3">
    <property type="entry name" value="LYSOZYME RRRD-RELATED"/>
    <property type="match status" value="1"/>
</dbReference>
<evidence type="ECO:0000313" key="9">
    <source>
        <dbReference type="Proteomes" id="UP001623290"/>
    </source>
</evidence>
<dbReference type="RefSeq" id="WP_406720376.1">
    <property type="nucleotide sequence ID" value="NZ_CP135443.1"/>
</dbReference>